<dbReference type="CDD" id="cd09279">
    <property type="entry name" value="RNase_HI_like"/>
    <property type="match status" value="1"/>
</dbReference>
<evidence type="ECO:0000259" key="3">
    <source>
        <dbReference type="PROSITE" id="PS50878"/>
    </source>
</evidence>
<dbReference type="Pfam" id="PF13456">
    <property type="entry name" value="RVT_3"/>
    <property type="match status" value="1"/>
</dbReference>
<organism evidence="4 5">
    <name type="scientific">Microthlaspi erraticum</name>
    <dbReference type="NCBI Taxonomy" id="1685480"/>
    <lineage>
        <taxon>Eukaryota</taxon>
        <taxon>Viridiplantae</taxon>
        <taxon>Streptophyta</taxon>
        <taxon>Embryophyta</taxon>
        <taxon>Tracheophyta</taxon>
        <taxon>Spermatophyta</taxon>
        <taxon>Magnoliopsida</taxon>
        <taxon>eudicotyledons</taxon>
        <taxon>Gunneridae</taxon>
        <taxon>Pentapetalae</taxon>
        <taxon>rosids</taxon>
        <taxon>malvids</taxon>
        <taxon>Brassicales</taxon>
        <taxon>Brassicaceae</taxon>
        <taxon>Coluteocarpeae</taxon>
        <taxon>Microthlaspi</taxon>
    </lineage>
</organism>
<dbReference type="Pfam" id="PF00078">
    <property type="entry name" value="RVT_1"/>
    <property type="match status" value="1"/>
</dbReference>
<dbReference type="SUPFAM" id="SSF53098">
    <property type="entry name" value="Ribonuclease H-like"/>
    <property type="match status" value="1"/>
</dbReference>
<keyword evidence="5" id="KW-1185">Reference proteome</keyword>
<dbReference type="Gene3D" id="2.40.70.10">
    <property type="entry name" value="Acid Proteases"/>
    <property type="match status" value="1"/>
</dbReference>
<keyword evidence="1" id="KW-0233">DNA recombination</keyword>
<proteinExistence type="predicted"/>
<dbReference type="InterPro" id="IPR021109">
    <property type="entry name" value="Peptidase_aspartic_dom_sf"/>
</dbReference>
<dbReference type="InterPro" id="IPR043128">
    <property type="entry name" value="Rev_trsase/Diguanyl_cyclase"/>
</dbReference>
<protein>
    <recommendedName>
        <fullName evidence="3">Reverse transcriptase domain-containing protein</fullName>
    </recommendedName>
</protein>
<gene>
    <name evidence="4" type="ORF">MERR_LOCUS27948</name>
</gene>
<dbReference type="Pfam" id="PF17919">
    <property type="entry name" value="RT_RNaseH_2"/>
    <property type="match status" value="1"/>
</dbReference>
<dbReference type="PANTHER" id="PTHR24559:SF431">
    <property type="entry name" value="RNA-DIRECTED DNA POLYMERASE HOMOLOG"/>
    <property type="match status" value="1"/>
</dbReference>
<accession>A0A6D2JL44</accession>
<dbReference type="Gene3D" id="3.10.10.10">
    <property type="entry name" value="HIV Type 1 Reverse Transcriptase, subunit A, domain 1"/>
    <property type="match status" value="1"/>
</dbReference>
<sequence>MYQHGELPPVKGDRSRYKRRSSRSLASEDTSDDASDRPDDQSRQQVNMIIGCGVTGYPHLDPLVVSLHIHDSNVGRILIDTGSSVNLFFKETLDRMGIGEDQIKQSLYPLTGFTAEHIFSQGTIHLPIHVGETTKTAKFFIIDRPAIYNAILGTPWLHEMKAIVSTFHQCVKFPTQLGIYTLRGNQKIARSCFLHEHRLRVAAVCTANEEMDPRLPYHQRPKLVLVDEVNIDEAHPERRVGIGGDLDPEIREQLITLFKLNVHLFAWSMADMKGINPANTYHELNMDPTYKPMRPKRRKLGTDKAQAVNEEVEKLLRAVSIIEVKYPEWLANPVVVKKKNGKWKVCVDFTDLNKACPKDSFPLPHIDRLVKATTGNELLSFMDAFSGYNQIFMHPDDREKTAFITDRGTYYYKVMPFGLKNAGATYQRLVNKMFADQLGNNMKVYIDDMLVKSAKAHDHVKHLDECFQILEKYGMKLNPAKCTFAVTSGEILGYIITQRGIEANPKQSSAILDLPSPTSSKEIQRLTGRIAALNRQLKKYLTTPPILAKPEEGETLFLYIAISSTTVSWVRVRKDREERRPVFYVSKTLSDAETRYPTLEKLALAQGAGVGIRLVSPTGEVLEQSLKLGFPTSNNEVEYEAIIAGLRLAKEVEAEHVHALCDSQLVTKQFSGDYDAKDDHMDAYLKQTQELAHTFKTFVLTKIPRSENSEADALAALASKTESALR</sequence>
<name>A0A6D2JL44_9BRAS</name>
<dbReference type="CDD" id="cd00303">
    <property type="entry name" value="retropepsin_like"/>
    <property type="match status" value="1"/>
</dbReference>
<dbReference type="InterPro" id="IPR000477">
    <property type="entry name" value="RT_dom"/>
</dbReference>
<evidence type="ECO:0000256" key="2">
    <source>
        <dbReference type="SAM" id="MobiDB-lite"/>
    </source>
</evidence>
<dbReference type="SUPFAM" id="SSF56672">
    <property type="entry name" value="DNA/RNA polymerases"/>
    <property type="match status" value="1"/>
</dbReference>
<feature type="domain" description="Reverse transcriptase" evidence="3">
    <location>
        <begin position="317"/>
        <end position="496"/>
    </location>
</feature>
<dbReference type="InterPro" id="IPR002156">
    <property type="entry name" value="RNaseH_domain"/>
</dbReference>
<dbReference type="Proteomes" id="UP000467841">
    <property type="component" value="Unassembled WGS sequence"/>
</dbReference>
<dbReference type="GO" id="GO:0004523">
    <property type="term" value="F:RNA-DNA hybrid ribonuclease activity"/>
    <property type="evidence" value="ECO:0007669"/>
    <property type="project" value="InterPro"/>
</dbReference>
<dbReference type="AlphaFoldDB" id="A0A6D2JL44"/>
<dbReference type="PROSITE" id="PS50878">
    <property type="entry name" value="RT_POL"/>
    <property type="match status" value="1"/>
</dbReference>
<dbReference type="OrthoDB" id="101614at2759"/>
<dbReference type="Gene3D" id="3.30.70.270">
    <property type="match status" value="1"/>
</dbReference>
<dbReference type="CDD" id="cd01647">
    <property type="entry name" value="RT_LTR"/>
    <property type="match status" value="1"/>
</dbReference>
<dbReference type="SUPFAM" id="SSF50630">
    <property type="entry name" value="Acid proteases"/>
    <property type="match status" value="1"/>
</dbReference>
<evidence type="ECO:0000313" key="4">
    <source>
        <dbReference type="EMBL" id="CAA7040713.1"/>
    </source>
</evidence>
<comment type="caution">
    <text evidence="4">The sequence shown here is derived from an EMBL/GenBank/DDBJ whole genome shotgun (WGS) entry which is preliminary data.</text>
</comment>
<dbReference type="InterPro" id="IPR043502">
    <property type="entry name" value="DNA/RNA_pol_sf"/>
</dbReference>
<dbReference type="InterPro" id="IPR041577">
    <property type="entry name" value="RT_RNaseH_2"/>
</dbReference>
<dbReference type="PANTHER" id="PTHR24559">
    <property type="entry name" value="TRANSPOSON TY3-I GAG-POL POLYPROTEIN"/>
    <property type="match status" value="1"/>
</dbReference>
<evidence type="ECO:0000256" key="1">
    <source>
        <dbReference type="ARBA" id="ARBA00023172"/>
    </source>
</evidence>
<dbReference type="GO" id="GO:0003676">
    <property type="term" value="F:nucleic acid binding"/>
    <property type="evidence" value="ECO:0007669"/>
    <property type="project" value="InterPro"/>
</dbReference>
<reference evidence="4" key="1">
    <citation type="submission" date="2020-01" db="EMBL/GenBank/DDBJ databases">
        <authorList>
            <person name="Mishra B."/>
        </authorList>
    </citation>
    <scope>NUCLEOTIDE SEQUENCE [LARGE SCALE GENOMIC DNA]</scope>
</reference>
<evidence type="ECO:0000313" key="5">
    <source>
        <dbReference type="Proteomes" id="UP000467841"/>
    </source>
</evidence>
<dbReference type="InterPro" id="IPR036397">
    <property type="entry name" value="RNaseH_sf"/>
</dbReference>
<dbReference type="Gene3D" id="3.30.420.10">
    <property type="entry name" value="Ribonuclease H-like superfamily/Ribonuclease H"/>
    <property type="match status" value="1"/>
</dbReference>
<dbReference type="GO" id="GO:0006310">
    <property type="term" value="P:DNA recombination"/>
    <property type="evidence" value="ECO:0007669"/>
    <property type="project" value="UniProtKB-KW"/>
</dbReference>
<dbReference type="InterPro" id="IPR053134">
    <property type="entry name" value="RNA-dir_DNA_polymerase"/>
</dbReference>
<dbReference type="EMBL" id="CACVBM020001232">
    <property type="protein sequence ID" value="CAA7040713.1"/>
    <property type="molecule type" value="Genomic_DNA"/>
</dbReference>
<dbReference type="InterPro" id="IPR012337">
    <property type="entry name" value="RNaseH-like_sf"/>
</dbReference>
<feature type="region of interest" description="Disordered" evidence="2">
    <location>
        <begin position="1"/>
        <end position="44"/>
    </location>
</feature>